<keyword evidence="2" id="KW-0479">Metal-binding</keyword>
<dbReference type="SMART" id="SM00054">
    <property type="entry name" value="EFh"/>
    <property type="match status" value="3"/>
</dbReference>
<evidence type="ECO:0000259" key="5">
    <source>
        <dbReference type="PROSITE" id="PS50222"/>
    </source>
</evidence>
<dbReference type="AlphaFoldDB" id="A0A1W0W8G9"/>
<accession>A0A1W0W8G9</accession>
<dbReference type="FunFam" id="1.10.238.10:FF:000009">
    <property type="entry name" value="Visinin-like protein 1"/>
    <property type="match status" value="1"/>
</dbReference>
<evidence type="ECO:0000313" key="7">
    <source>
        <dbReference type="Proteomes" id="UP000192578"/>
    </source>
</evidence>
<dbReference type="PROSITE" id="PS00018">
    <property type="entry name" value="EF_HAND_1"/>
    <property type="match status" value="3"/>
</dbReference>
<dbReference type="PROSITE" id="PS50222">
    <property type="entry name" value="EF_HAND_2"/>
    <property type="match status" value="3"/>
</dbReference>
<comment type="caution">
    <text evidence="6">The sequence shown here is derived from an EMBL/GenBank/DDBJ whole genome shotgun (WGS) entry which is preliminary data.</text>
</comment>
<dbReference type="PANTHER" id="PTHR23055">
    <property type="entry name" value="CALCIUM BINDING PROTEINS"/>
    <property type="match status" value="1"/>
</dbReference>
<protein>
    <submittedName>
        <fullName evidence="6">Neuronal calcium sensor 2</fullName>
    </submittedName>
</protein>
<sequence>MGNHGSKKGNGGKPDKLTKSDLEFLRNNTNFDEAVIREWHAGFHRDCPNGRLSPNKFVEVYKVFFPSGDAQAFCEHVFRTFDQDKSGFIDFKEFLLAINVTSSGTAEQKLKWAFRMYDIDGNGHIDLREMTKIIKAIQEMLGTTHQIPTGSDDASFSSNPGDRAKQIFQKMDKNSDGILEEHEFIEGCLNDKSLMHMLTSTGKG</sequence>
<evidence type="ECO:0000256" key="1">
    <source>
        <dbReference type="ARBA" id="ARBA00006049"/>
    </source>
</evidence>
<organism evidence="6 7">
    <name type="scientific">Hypsibius exemplaris</name>
    <name type="common">Freshwater tardigrade</name>
    <dbReference type="NCBI Taxonomy" id="2072580"/>
    <lineage>
        <taxon>Eukaryota</taxon>
        <taxon>Metazoa</taxon>
        <taxon>Ecdysozoa</taxon>
        <taxon>Tardigrada</taxon>
        <taxon>Eutardigrada</taxon>
        <taxon>Parachela</taxon>
        <taxon>Hypsibioidea</taxon>
        <taxon>Hypsibiidae</taxon>
        <taxon>Hypsibius</taxon>
    </lineage>
</organism>
<evidence type="ECO:0000313" key="6">
    <source>
        <dbReference type="EMBL" id="OQV11501.1"/>
    </source>
</evidence>
<dbReference type="GO" id="GO:0005509">
    <property type="term" value="F:calcium ion binding"/>
    <property type="evidence" value="ECO:0007669"/>
    <property type="project" value="InterPro"/>
</dbReference>
<dbReference type="SUPFAM" id="SSF47473">
    <property type="entry name" value="EF-hand"/>
    <property type="match status" value="1"/>
</dbReference>
<evidence type="ECO:0000256" key="2">
    <source>
        <dbReference type="ARBA" id="ARBA00022723"/>
    </source>
</evidence>
<keyword evidence="3" id="KW-0677">Repeat</keyword>
<reference evidence="7" key="1">
    <citation type="submission" date="2017-01" db="EMBL/GenBank/DDBJ databases">
        <title>Comparative genomics of anhydrobiosis in the tardigrade Hypsibius dujardini.</title>
        <authorList>
            <person name="Yoshida Y."/>
            <person name="Koutsovoulos G."/>
            <person name="Laetsch D."/>
            <person name="Stevens L."/>
            <person name="Kumar S."/>
            <person name="Horikawa D."/>
            <person name="Ishino K."/>
            <person name="Komine S."/>
            <person name="Tomita M."/>
            <person name="Blaxter M."/>
            <person name="Arakawa K."/>
        </authorList>
    </citation>
    <scope>NUCLEOTIDE SEQUENCE [LARGE SCALE GENOMIC DNA]</scope>
    <source>
        <strain evidence="7">Z151</strain>
    </source>
</reference>
<dbReference type="Pfam" id="PF13499">
    <property type="entry name" value="EF-hand_7"/>
    <property type="match status" value="1"/>
</dbReference>
<dbReference type="OrthoDB" id="191686at2759"/>
<dbReference type="InterPro" id="IPR028846">
    <property type="entry name" value="Recoverin"/>
</dbReference>
<keyword evidence="4" id="KW-0106">Calcium</keyword>
<evidence type="ECO:0000256" key="4">
    <source>
        <dbReference type="ARBA" id="ARBA00022837"/>
    </source>
</evidence>
<feature type="domain" description="EF-hand" evidence="5">
    <location>
        <begin position="69"/>
        <end position="104"/>
    </location>
</feature>
<dbReference type="InterPro" id="IPR011992">
    <property type="entry name" value="EF-hand-dom_pair"/>
</dbReference>
<dbReference type="Proteomes" id="UP000192578">
    <property type="component" value="Unassembled WGS sequence"/>
</dbReference>
<gene>
    <name evidence="6" type="ORF">BV898_14159</name>
</gene>
<dbReference type="Pfam" id="PF00036">
    <property type="entry name" value="EF-hand_1"/>
    <property type="match status" value="1"/>
</dbReference>
<keyword evidence="7" id="KW-1185">Reference proteome</keyword>
<feature type="domain" description="EF-hand" evidence="5">
    <location>
        <begin position="159"/>
        <end position="194"/>
    </location>
</feature>
<dbReference type="InterPro" id="IPR002048">
    <property type="entry name" value="EF_hand_dom"/>
</dbReference>
<dbReference type="InterPro" id="IPR018247">
    <property type="entry name" value="EF_Hand_1_Ca_BS"/>
</dbReference>
<proteinExistence type="inferred from homology"/>
<comment type="similarity">
    <text evidence="1">Belongs to the recoverin family.</text>
</comment>
<dbReference type="Gene3D" id="1.10.238.10">
    <property type="entry name" value="EF-hand"/>
    <property type="match status" value="1"/>
</dbReference>
<name>A0A1W0W8G9_HYPEX</name>
<feature type="domain" description="EF-hand" evidence="5">
    <location>
        <begin position="105"/>
        <end position="140"/>
    </location>
</feature>
<dbReference type="EMBL" id="MTYJ01000169">
    <property type="protein sequence ID" value="OQV11501.1"/>
    <property type="molecule type" value="Genomic_DNA"/>
</dbReference>
<dbReference type="PANTHER" id="PTHR23055:SF69">
    <property type="entry name" value="NEURONAL CALCIUM SENSOR 2"/>
    <property type="match status" value="1"/>
</dbReference>
<evidence type="ECO:0000256" key="3">
    <source>
        <dbReference type="ARBA" id="ARBA00022737"/>
    </source>
</evidence>
<dbReference type="CDD" id="cd00051">
    <property type="entry name" value="EFh"/>
    <property type="match status" value="2"/>
</dbReference>
<dbReference type="PRINTS" id="PR00450">
    <property type="entry name" value="RECOVERIN"/>
</dbReference>